<keyword evidence="5" id="KW-0804">Transcription</keyword>
<dbReference type="Pfam" id="PF03466">
    <property type="entry name" value="LysR_substrate"/>
    <property type="match status" value="1"/>
</dbReference>
<dbReference type="InterPro" id="IPR036388">
    <property type="entry name" value="WH-like_DNA-bd_sf"/>
</dbReference>
<dbReference type="Proteomes" id="UP001201463">
    <property type="component" value="Unassembled WGS sequence"/>
</dbReference>
<gene>
    <name evidence="7" type="ORF">LXT12_20105</name>
</gene>
<dbReference type="InterPro" id="IPR036390">
    <property type="entry name" value="WH_DNA-bd_sf"/>
</dbReference>
<evidence type="ECO:0000256" key="4">
    <source>
        <dbReference type="ARBA" id="ARBA00023159"/>
    </source>
</evidence>
<evidence type="ECO:0000256" key="5">
    <source>
        <dbReference type="ARBA" id="ARBA00023163"/>
    </source>
</evidence>
<organism evidence="7 8">
    <name type="scientific">Pelomonas caseinilytica</name>
    <dbReference type="NCBI Taxonomy" id="2906763"/>
    <lineage>
        <taxon>Bacteria</taxon>
        <taxon>Pseudomonadati</taxon>
        <taxon>Pseudomonadota</taxon>
        <taxon>Betaproteobacteria</taxon>
        <taxon>Burkholderiales</taxon>
        <taxon>Sphaerotilaceae</taxon>
        <taxon>Roseateles</taxon>
    </lineage>
</organism>
<evidence type="ECO:0000313" key="7">
    <source>
        <dbReference type="EMBL" id="MCE4539560.1"/>
    </source>
</evidence>
<proteinExistence type="inferred from homology"/>
<evidence type="ECO:0000259" key="6">
    <source>
        <dbReference type="PROSITE" id="PS50931"/>
    </source>
</evidence>
<dbReference type="EMBL" id="JAJTWT010000009">
    <property type="protein sequence ID" value="MCE4539560.1"/>
    <property type="molecule type" value="Genomic_DNA"/>
</dbReference>
<dbReference type="Gene3D" id="3.40.190.290">
    <property type="match status" value="1"/>
</dbReference>
<evidence type="ECO:0000256" key="1">
    <source>
        <dbReference type="ARBA" id="ARBA00009437"/>
    </source>
</evidence>
<dbReference type="PANTHER" id="PTHR30293">
    <property type="entry name" value="TRANSCRIPTIONAL REGULATORY PROTEIN NAC-RELATED"/>
    <property type="match status" value="1"/>
</dbReference>
<dbReference type="Gene3D" id="1.10.10.10">
    <property type="entry name" value="Winged helix-like DNA-binding domain superfamily/Winged helix DNA-binding domain"/>
    <property type="match status" value="1"/>
</dbReference>
<keyword evidence="3" id="KW-0238">DNA-binding</keyword>
<dbReference type="InterPro" id="IPR005119">
    <property type="entry name" value="LysR_subst-bd"/>
</dbReference>
<dbReference type="SUPFAM" id="SSF46785">
    <property type="entry name" value="Winged helix' DNA-binding domain"/>
    <property type="match status" value="1"/>
</dbReference>
<dbReference type="PROSITE" id="PS50931">
    <property type="entry name" value="HTH_LYSR"/>
    <property type="match status" value="1"/>
</dbReference>
<evidence type="ECO:0000256" key="2">
    <source>
        <dbReference type="ARBA" id="ARBA00023015"/>
    </source>
</evidence>
<protein>
    <submittedName>
        <fullName evidence="7">LysR family transcriptional regulator</fullName>
    </submittedName>
</protein>
<dbReference type="SUPFAM" id="SSF53850">
    <property type="entry name" value="Periplasmic binding protein-like II"/>
    <property type="match status" value="1"/>
</dbReference>
<dbReference type="PANTHER" id="PTHR30293:SF2">
    <property type="entry name" value="TRANSCRIPTIONAL ACTIVATOR PROTEIN NHAR"/>
    <property type="match status" value="1"/>
</dbReference>
<evidence type="ECO:0000256" key="3">
    <source>
        <dbReference type="ARBA" id="ARBA00023125"/>
    </source>
</evidence>
<comment type="caution">
    <text evidence="7">The sequence shown here is derived from an EMBL/GenBank/DDBJ whole genome shotgun (WGS) entry which is preliminary data.</text>
</comment>
<evidence type="ECO:0000313" key="8">
    <source>
        <dbReference type="Proteomes" id="UP001201463"/>
    </source>
</evidence>
<dbReference type="RefSeq" id="WP_233394080.1">
    <property type="nucleotide sequence ID" value="NZ_JAJTWT010000009.1"/>
</dbReference>
<accession>A0ABS8XJW7</accession>
<sequence length="298" mass="32062">MSLSYSYRHLYYFWAVAKEGGLTRAAEKLGLSVQTVSAQVRELEQALGAALLKPAGRGLALTEAGRAALDVADQIFSLGETLPERVREAVDVPTVRLAVGISDGLPKLVAQRLLAPILDTPQLRLLCHEDEFDDLLGDLALHRLDVVLADRPAPANPNLRVYSHSLGSSPIAWYAHPRWAEAAARDFPRSLADVPLLLPTAHAALRPRLDQWFTGLGLRVRVTGEFEDSALLATFGSEGLGVFPAALAVDDALTARYGLVNVGLAEGLAEQFYAVGTDKKITHPLVRRLLPQPGEGGG</sequence>
<keyword evidence="4" id="KW-0010">Activator</keyword>
<keyword evidence="2" id="KW-0805">Transcription regulation</keyword>
<keyword evidence="8" id="KW-1185">Reference proteome</keyword>
<comment type="similarity">
    <text evidence="1">Belongs to the LysR transcriptional regulatory family.</text>
</comment>
<feature type="domain" description="HTH lysR-type" evidence="6">
    <location>
        <begin position="5"/>
        <end position="62"/>
    </location>
</feature>
<dbReference type="InterPro" id="IPR000847">
    <property type="entry name" value="LysR_HTH_N"/>
</dbReference>
<name>A0ABS8XJW7_9BURK</name>
<reference evidence="7 8" key="1">
    <citation type="submission" date="2021-12" db="EMBL/GenBank/DDBJ databases">
        <title>Genome seq of p7.</title>
        <authorList>
            <person name="Seo T."/>
        </authorList>
    </citation>
    <scope>NUCLEOTIDE SEQUENCE [LARGE SCALE GENOMIC DNA]</scope>
    <source>
        <strain evidence="7 8">P7</strain>
    </source>
</reference>
<dbReference type="Pfam" id="PF00126">
    <property type="entry name" value="HTH_1"/>
    <property type="match status" value="1"/>
</dbReference>